<dbReference type="InterPro" id="IPR036259">
    <property type="entry name" value="MFS_trans_sf"/>
</dbReference>
<gene>
    <name evidence="14" type="primary">SLC43A1</name>
</gene>
<keyword evidence="6 13" id="KW-0472">Membrane</keyword>
<dbReference type="Ensembl" id="ENSNFUT00015036511.1">
    <property type="protein sequence ID" value="ENSNFUP00015034955.1"/>
    <property type="gene ID" value="ENSNFUG00015016757.1"/>
</dbReference>
<dbReference type="InterPro" id="IPR011701">
    <property type="entry name" value="MFS"/>
</dbReference>
<reference evidence="14" key="2">
    <citation type="submission" date="2025-08" db="UniProtKB">
        <authorList>
            <consortium name="Ensembl"/>
        </authorList>
    </citation>
    <scope>IDENTIFICATION</scope>
</reference>
<feature type="transmembrane region" description="Helical" evidence="13">
    <location>
        <begin position="134"/>
        <end position="158"/>
    </location>
</feature>
<reference evidence="14" key="3">
    <citation type="submission" date="2025-09" db="UniProtKB">
        <authorList>
            <consortium name="Ensembl"/>
        </authorList>
    </citation>
    <scope>IDENTIFICATION</scope>
</reference>
<comment type="subcellular location">
    <subcellularLocation>
        <location evidence="1">Cell membrane</location>
        <topology evidence="1">Multi-pass membrane protein</topology>
    </subcellularLocation>
</comment>
<dbReference type="GO" id="GO:0015175">
    <property type="term" value="F:neutral L-amino acid transmembrane transporter activity"/>
    <property type="evidence" value="ECO:0007669"/>
    <property type="project" value="TreeGrafter"/>
</dbReference>
<keyword evidence="4 13" id="KW-0812">Transmembrane</keyword>
<feature type="transmembrane region" description="Helical" evidence="13">
    <location>
        <begin position="12"/>
        <end position="39"/>
    </location>
</feature>
<evidence type="ECO:0000256" key="4">
    <source>
        <dbReference type="ARBA" id="ARBA00022692"/>
    </source>
</evidence>
<evidence type="ECO:0000256" key="2">
    <source>
        <dbReference type="ARBA" id="ARBA00006595"/>
    </source>
</evidence>
<name>A0A8C6NYQ4_NOTFU</name>
<sequence>MAPSLAQAYRRRWWMAVTAIMENLLFSAVLLGWASLLIMLKNEGFYSHLCIENETVLTNETAVEESGWRSCVEQDEILNLGFTIGSFLLSAATLPLGILMDRYGPRPLRLVGSSCFAASCAMMAVAAYDPAVLSVLIFFAVSFNGFGGICLTFTSLTVSPTISSRYRSTSATSSGSFPASEVTFHLIYDVGVSFRLIMWVWTGMACMVFLNCYLNWPGESFPAPEDNRYTSVQPLHENLTLIQSYESGTSQLEHNPRASVPFCQSVCSPIFLWSILTMAVTQLRLIFFMGAMNKMIEFLVMHGDPHHTRLKMSFPVGFYSSIFGAIQLLCLLTCPLIGYIMDWRMEECEAEDPNTPMNLRYNGCKNSRDRKIQKLTNAIKAFIFTNLLLVVFGIISLIDNLPLQVVSFVLHTIVRGFVHSCCGGLYAAVYPANHFGTLTGLQSMISAAFALLQQPLFILMVGHLSGDAYWINVGLLILSLACFLLPGYLFYHRKNLIREKAHRDTATAQPGTDNVLTQSESGLSQTQANGLSA</sequence>
<dbReference type="PANTHER" id="PTHR20766">
    <property type="entry name" value="LARGE NEUTRAL AMINO ACIDS TRANSPORTER SMALL SUBUNIT 4-LIKE ISOFORM X1"/>
    <property type="match status" value="1"/>
</dbReference>
<dbReference type="GO" id="GO:0015179">
    <property type="term" value="F:L-amino acid transmembrane transporter activity"/>
    <property type="evidence" value="ECO:0007669"/>
    <property type="project" value="TreeGrafter"/>
</dbReference>
<dbReference type="Pfam" id="PF07690">
    <property type="entry name" value="MFS_1"/>
    <property type="match status" value="1"/>
</dbReference>
<comment type="catalytic activity">
    <reaction evidence="9">
        <text>L-methionine(in) = L-methionine(out)</text>
        <dbReference type="Rhea" id="RHEA:70939"/>
        <dbReference type="ChEBI" id="CHEBI:57844"/>
    </reaction>
</comment>
<organism evidence="14 15">
    <name type="scientific">Nothobranchius furzeri</name>
    <name type="common">Turquoise killifish</name>
    <dbReference type="NCBI Taxonomy" id="105023"/>
    <lineage>
        <taxon>Eukaryota</taxon>
        <taxon>Metazoa</taxon>
        <taxon>Chordata</taxon>
        <taxon>Craniata</taxon>
        <taxon>Vertebrata</taxon>
        <taxon>Euteleostomi</taxon>
        <taxon>Actinopterygii</taxon>
        <taxon>Neopterygii</taxon>
        <taxon>Teleostei</taxon>
        <taxon>Neoteleostei</taxon>
        <taxon>Acanthomorphata</taxon>
        <taxon>Ovalentaria</taxon>
        <taxon>Atherinomorphae</taxon>
        <taxon>Cyprinodontiformes</taxon>
        <taxon>Nothobranchiidae</taxon>
        <taxon>Nothobranchius</taxon>
    </lineage>
</organism>
<feature type="transmembrane region" description="Helical" evidence="13">
    <location>
        <begin position="196"/>
        <end position="216"/>
    </location>
</feature>
<feature type="transmembrane region" description="Helical" evidence="13">
    <location>
        <begin position="378"/>
        <end position="398"/>
    </location>
</feature>
<keyword evidence="7" id="KW-0325">Glycoprotein</keyword>
<accession>A0A8C6NYQ4</accession>
<feature type="transmembrane region" description="Helical" evidence="13">
    <location>
        <begin position="404"/>
        <end position="429"/>
    </location>
</feature>
<evidence type="ECO:0000256" key="6">
    <source>
        <dbReference type="ARBA" id="ARBA00023136"/>
    </source>
</evidence>
<protein>
    <submittedName>
        <fullName evidence="14">Solute carrier family 43 member 1b</fullName>
    </submittedName>
</protein>
<proteinExistence type="inferred from homology"/>
<evidence type="ECO:0000313" key="14">
    <source>
        <dbReference type="Ensembl" id="ENSNFUP00015034955.1"/>
    </source>
</evidence>
<comment type="catalytic activity">
    <reaction evidence="8">
        <text>L-phenylalanine(in) = L-phenylalanine(out)</text>
        <dbReference type="Rhea" id="RHEA:27950"/>
        <dbReference type="ChEBI" id="CHEBI:58095"/>
    </reaction>
</comment>
<dbReference type="AlphaFoldDB" id="A0A8C6NYQ4"/>
<feature type="compositionally biased region" description="Polar residues" evidence="12">
    <location>
        <begin position="506"/>
        <end position="533"/>
    </location>
</feature>
<evidence type="ECO:0000256" key="3">
    <source>
        <dbReference type="ARBA" id="ARBA00022475"/>
    </source>
</evidence>
<comment type="catalytic activity">
    <reaction evidence="11">
        <text>L-leucine(in) = L-leucine(out)</text>
        <dbReference type="Rhea" id="RHEA:73011"/>
        <dbReference type="ChEBI" id="CHEBI:57427"/>
    </reaction>
</comment>
<dbReference type="CDD" id="cd06174">
    <property type="entry name" value="MFS"/>
    <property type="match status" value="1"/>
</dbReference>
<evidence type="ECO:0000313" key="15">
    <source>
        <dbReference type="Proteomes" id="UP000694548"/>
    </source>
</evidence>
<feature type="transmembrane region" description="Helical" evidence="13">
    <location>
        <begin position="468"/>
        <end position="491"/>
    </location>
</feature>
<evidence type="ECO:0000256" key="7">
    <source>
        <dbReference type="ARBA" id="ARBA00023180"/>
    </source>
</evidence>
<feature type="transmembrane region" description="Helical" evidence="13">
    <location>
        <begin position="441"/>
        <end position="462"/>
    </location>
</feature>
<reference evidence="14" key="1">
    <citation type="submission" date="2014-08" db="EMBL/GenBank/DDBJ databases">
        <authorList>
            <person name="Senf B."/>
            <person name="Petzold A."/>
            <person name="Downie B.R."/>
            <person name="Koch P."/>
            <person name="Platzer M."/>
        </authorList>
    </citation>
    <scope>NUCLEOTIDE SEQUENCE [LARGE SCALE GENOMIC DNA]</scope>
    <source>
        <strain evidence="14">GRZ</strain>
    </source>
</reference>
<dbReference type="PANTHER" id="PTHR20766:SF0">
    <property type="entry name" value="LARGE NEUTRAL AMINO ACIDS TRANSPORTER SMALL SUBUNIT 3"/>
    <property type="match status" value="1"/>
</dbReference>
<dbReference type="Gene3D" id="1.20.1250.20">
    <property type="entry name" value="MFS general substrate transporter like domains"/>
    <property type="match status" value="1"/>
</dbReference>
<dbReference type="GO" id="GO:0005886">
    <property type="term" value="C:plasma membrane"/>
    <property type="evidence" value="ECO:0007669"/>
    <property type="project" value="UniProtKB-SubCell"/>
</dbReference>
<keyword evidence="3" id="KW-1003">Cell membrane</keyword>
<feature type="transmembrane region" description="Helical" evidence="13">
    <location>
        <begin position="270"/>
        <end position="291"/>
    </location>
</feature>
<evidence type="ECO:0000256" key="5">
    <source>
        <dbReference type="ARBA" id="ARBA00022989"/>
    </source>
</evidence>
<dbReference type="SUPFAM" id="SSF103473">
    <property type="entry name" value="MFS general substrate transporter"/>
    <property type="match status" value="1"/>
</dbReference>
<evidence type="ECO:0000256" key="1">
    <source>
        <dbReference type="ARBA" id="ARBA00004651"/>
    </source>
</evidence>
<keyword evidence="5 13" id="KW-1133">Transmembrane helix</keyword>
<evidence type="ECO:0000256" key="10">
    <source>
        <dbReference type="ARBA" id="ARBA00036777"/>
    </source>
</evidence>
<evidence type="ECO:0000256" key="11">
    <source>
        <dbReference type="ARBA" id="ARBA00036887"/>
    </source>
</evidence>
<comment type="catalytic activity">
    <reaction evidence="10">
        <text>L-isoleucine(in) = L-isoleucine(out)</text>
        <dbReference type="Rhea" id="RHEA:70943"/>
        <dbReference type="ChEBI" id="CHEBI:58045"/>
    </reaction>
</comment>
<evidence type="ECO:0000256" key="13">
    <source>
        <dbReference type="SAM" id="Phobius"/>
    </source>
</evidence>
<evidence type="ECO:0000256" key="8">
    <source>
        <dbReference type="ARBA" id="ARBA00036466"/>
    </source>
</evidence>
<keyword evidence="15" id="KW-1185">Reference proteome</keyword>
<evidence type="ECO:0000256" key="9">
    <source>
        <dbReference type="ARBA" id="ARBA00036530"/>
    </source>
</evidence>
<evidence type="ECO:0000256" key="12">
    <source>
        <dbReference type="SAM" id="MobiDB-lite"/>
    </source>
</evidence>
<comment type="similarity">
    <text evidence="2">Belongs to the SLC43A transporter (TC 2.A.1.44) family.</text>
</comment>
<feature type="transmembrane region" description="Helical" evidence="13">
    <location>
        <begin position="77"/>
        <end position="98"/>
    </location>
</feature>
<dbReference type="GeneTree" id="ENSGT00940000153576"/>
<dbReference type="Proteomes" id="UP000694548">
    <property type="component" value="Chromosome sgr08"/>
</dbReference>
<feature type="region of interest" description="Disordered" evidence="12">
    <location>
        <begin position="504"/>
        <end position="533"/>
    </location>
</feature>